<reference evidence="3 4" key="1">
    <citation type="submission" date="2023-09" db="EMBL/GenBank/DDBJ databases">
        <title>Pangenome analysis of Batrachochytrium dendrobatidis and related Chytrids.</title>
        <authorList>
            <person name="Yacoub M.N."/>
            <person name="Stajich J.E."/>
            <person name="James T.Y."/>
        </authorList>
    </citation>
    <scope>NUCLEOTIDE SEQUENCE [LARGE SCALE GENOMIC DNA]</scope>
    <source>
        <strain evidence="3 4">JEL0888</strain>
    </source>
</reference>
<feature type="region of interest" description="Disordered" evidence="2">
    <location>
        <begin position="1"/>
        <end position="36"/>
    </location>
</feature>
<name>A0ABR4N4E6_9FUNG</name>
<feature type="region of interest" description="Disordered" evidence="2">
    <location>
        <begin position="334"/>
        <end position="359"/>
    </location>
</feature>
<dbReference type="InterPro" id="IPR019734">
    <property type="entry name" value="TPR_rpt"/>
</dbReference>
<dbReference type="PROSITE" id="PS50005">
    <property type="entry name" value="TPR"/>
    <property type="match status" value="1"/>
</dbReference>
<evidence type="ECO:0000256" key="1">
    <source>
        <dbReference type="PROSITE-ProRule" id="PRU00339"/>
    </source>
</evidence>
<feature type="compositionally biased region" description="Low complexity" evidence="2">
    <location>
        <begin position="286"/>
        <end position="300"/>
    </location>
</feature>
<dbReference type="Proteomes" id="UP001527925">
    <property type="component" value="Unassembled WGS sequence"/>
</dbReference>
<feature type="region of interest" description="Disordered" evidence="2">
    <location>
        <begin position="159"/>
        <end position="180"/>
    </location>
</feature>
<organism evidence="3 4">
    <name type="scientific">Polyrhizophydium stewartii</name>
    <dbReference type="NCBI Taxonomy" id="2732419"/>
    <lineage>
        <taxon>Eukaryota</taxon>
        <taxon>Fungi</taxon>
        <taxon>Fungi incertae sedis</taxon>
        <taxon>Chytridiomycota</taxon>
        <taxon>Chytridiomycota incertae sedis</taxon>
        <taxon>Chytridiomycetes</taxon>
        <taxon>Rhizophydiales</taxon>
        <taxon>Rhizophydiales incertae sedis</taxon>
        <taxon>Polyrhizophydium</taxon>
    </lineage>
</organism>
<evidence type="ECO:0000313" key="3">
    <source>
        <dbReference type="EMBL" id="KAL2914402.1"/>
    </source>
</evidence>
<evidence type="ECO:0000313" key="4">
    <source>
        <dbReference type="Proteomes" id="UP001527925"/>
    </source>
</evidence>
<feature type="compositionally biased region" description="Low complexity" evidence="2">
    <location>
        <begin position="68"/>
        <end position="98"/>
    </location>
</feature>
<dbReference type="Gene3D" id="1.25.40.10">
    <property type="entry name" value="Tetratricopeptide repeat domain"/>
    <property type="match status" value="1"/>
</dbReference>
<dbReference type="SUPFAM" id="SSF48452">
    <property type="entry name" value="TPR-like"/>
    <property type="match status" value="1"/>
</dbReference>
<feature type="region of interest" description="Disordered" evidence="2">
    <location>
        <begin position="193"/>
        <end position="216"/>
    </location>
</feature>
<sequence>MAENPAHIPPRRAVLPPPRTHSQYGAPPQQHLHPHAPHQLHLHPAAGQGQLHPHGLQALQTHPAQLAPQHYAQHPQQFQQQQFPPQPPHFQQHAALAPNGGPHSPPRVSPLMGHFPASPQSAHGAQLPAHAFGHQQPAFYQAQFVQQAPAYQQFQQPQAFQLTPQQQQPQQPQPQQYAGGAYYGDYHQQLQLQQQHQLQQHQLQQHQHQQHQQLDRRASMLTISGSGANRTVPIPARVASAAIIPERSASAATAGHRASVMPGSRSPAAAAAQSRAGILKRNFTESGFGFSHGPGQQQQHHLQHHASIGSSGSGSGLDPVTAGSFGAGAVDFGDAEPGALPSRGTTHVHIPSRGASKQKTTIDDLLSSGAAALAPPKSDLREALRKWAEALAIADREFDMLRKAKAQSNIGCALRSAGHVVAAKQYLEESWASTLDYIKSASSRFPSNWLQIAIRALDLEGDQLDDAFVTSSEMSRAHRPPSIRSISSDASLGATAAAAASQQNEAALGPPIVVWLMQLTNNLGNAYFSVGDYEAAILQYENCKRLVETTLEEYPLPEDLVAAIHSASSSAATATAADAASNNPRSTPAPPTKQFRLSYLHRQALIAQARSLTHLGAAFGALGFSASSIQHHRAAHALLTTVAASIPAMSSAAHFARARTTSMTRPNTGLAETTMLQAAVVSNIGSAWHAVGEFGKAVEWHEKGVAMFSTVWAHSLHHSQSQSRMSDYQQPPPTPPSGGDASSVSSASLYVGDISLNHVVTTDEARQQANLAMMYIELGRSINEFEWLHLVRAPSTSSGAGRRASVADATQDTSGNRWALERIPKFWRGPPNELDEPLAAPEPASLLGCTEPLFDRGFGLMYEQASLFRQQRDWQGLYTAWTNLACAYLQIHRPIMAAHYLGLLAGANAADNKPIDTAALSQSFDEELPQPLVPKSMHPAVIATLAQCMFALSRFSTAASPFMTSTQAARAGPGGSLDASTVQLPLMIPATTTTAVARLAEQLGVAPVDLKSPSEEMAILVLRRAEAALVELAQIRASPALLPILSNAATMLANNASGSGLGGRPDSQMGLAQSASASSAMSAAHVDNLKKRMLSVHITIAKTAWVLSASYPNTEKDIRQMWFSEAKLALEQAMSGSVVDGVPGGDVVRRMFGMDGPDRPDSRNSNNGGTGLTGVNLVQGVLADLLMQVGDHIETTREQPVEVGRPLVSGFVPPVVFANIVDLLYFAQFVSAHTPSMAGMMEMLGTTEANVSTIINAFSASAISLYCTQMGLCLRCIKHILKALRGSMSSSASSGLLQAQPPSPTLSTAAAASAAGKFSAASAPGTYPFSIVFRHHGAVAVAAAVAAAAASGADDSTAAAASAIGPHTVVPCEHMAQAAV</sequence>
<gene>
    <name evidence="3" type="ORF">HK105_205969</name>
</gene>
<feature type="region of interest" description="Disordered" evidence="2">
    <location>
        <begin position="255"/>
        <end position="320"/>
    </location>
</feature>
<keyword evidence="4" id="KW-1185">Reference proteome</keyword>
<dbReference type="EMBL" id="JADGIZ020000033">
    <property type="protein sequence ID" value="KAL2914402.1"/>
    <property type="molecule type" value="Genomic_DNA"/>
</dbReference>
<comment type="caution">
    <text evidence="3">The sequence shown here is derived from an EMBL/GenBank/DDBJ whole genome shotgun (WGS) entry which is preliminary data.</text>
</comment>
<keyword evidence="1" id="KW-0802">TPR repeat</keyword>
<feature type="region of interest" description="Disordered" evidence="2">
    <location>
        <begin position="721"/>
        <end position="744"/>
    </location>
</feature>
<evidence type="ECO:0000256" key="2">
    <source>
        <dbReference type="SAM" id="MobiDB-lite"/>
    </source>
</evidence>
<protein>
    <submittedName>
        <fullName evidence="3">Uncharacterized protein</fullName>
    </submittedName>
</protein>
<feature type="repeat" description="TPR" evidence="1">
    <location>
        <begin position="517"/>
        <end position="550"/>
    </location>
</feature>
<feature type="compositionally biased region" description="Low complexity" evidence="2">
    <location>
        <begin position="193"/>
        <end position="212"/>
    </location>
</feature>
<feature type="compositionally biased region" description="Low complexity" evidence="2">
    <location>
        <begin position="262"/>
        <end position="277"/>
    </location>
</feature>
<accession>A0ABR4N4E6</accession>
<dbReference type="InterPro" id="IPR011990">
    <property type="entry name" value="TPR-like_helical_dom_sf"/>
</dbReference>
<proteinExistence type="predicted"/>
<feature type="region of interest" description="Disordered" evidence="2">
    <location>
        <begin position="68"/>
        <end position="104"/>
    </location>
</feature>
<dbReference type="SMART" id="SM00028">
    <property type="entry name" value="TPR"/>
    <property type="match status" value="3"/>
</dbReference>